<evidence type="ECO:0000313" key="4">
    <source>
        <dbReference type="Proteomes" id="UP000016801"/>
    </source>
</evidence>
<keyword evidence="2" id="KW-0472">Membrane</keyword>
<feature type="region of interest" description="Disordered" evidence="1">
    <location>
        <begin position="48"/>
        <end position="92"/>
    </location>
</feature>
<reference evidence="3 4" key="1">
    <citation type="journal article" date="2013" name="PLoS Genet.">
        <title>Plant-symbiotic fungi as chemical engineers: Multi-genome analysis of the Clavicipitaceae reveals dynamics of alkaloid loci.</title>
        <authorList>
            <person name="Schardl C.L."/>
            <person name="Young C.A."/>
            <person name="Hesse U."/>
            <person name="Amyotte S.G."/>
            <person name="Andreeva K."/>
            <person name="Calie P.J."/>
            <person name="Fleetwood D.J."/>
            <person name="Haws D.C."/>
            <person name="Moore N."/>
            <person name="Oeser B."/>
            <person name="Panaccione D.G."/>
            <person name="Schweri K.K."/>
            <person name="Voisey C.R."/>
            <person name="Farman M.L."/>
            <person name="Jaromczyk J.W."/>
            <person name="Roe B.A."/>
            <person name="O'Sullivan D.M."/>
            <person name="Scott B."/>
            <person name="Tudzynski P."/>
            <person name="An Z."/>
            <person name="Arnaoudova E.G."/>
            <person name="Bullock C.T."/>
            <person name="Charlton N.D."/>
            <person name="Chen L."/>
            <person name="Cox M."/>
            <person name="Dinkins R.D."/>
            <person name="Florea S."/>
            <person name="Glenn A.E."/>
            <person name="Gordon A."/>
            <person name="Gueldener U."/>
            <person name="Harris D.R."/>
            <person name="Hollin W."/>
            <person name="Jaromczyk J."/>
            <person name="Johnson R.D."/>
            <person name="Khan A.K."/>
            <person name="Leistner E."/>
            <person name="Leuchtmann A."/>
            <person name="Li C."/>
            <person name="Liu J."/>
            <person name="Liu J."/>
            <person name="Liu M."/>
            <person name="Mace W."/>
            <person name="Machado C."/>
            <person name="Nagabhyru P."/>
            <person name="Pan J."/>
            <person name="Schmid J."/>
            <person name="Sugawara K."/>
            <person name="Steiner U."/>
            <person name="Takach J.E."/>
            <person name="Tanaka E."/>
            <person name="Webb J.S."/>
            <person name="Wilson E.V."/>
            <person name="Wiseman J.L."/>
            <person name="Yoshida R."/>
            <person name="Zeng Z."/>
        </authorList>
    </citation>
    <scope>NUCLEOTIDE SEQUENCE [LARGE SCALE GENOMIC DNA]</scope>
    <source>
        <strain evidence="3 4">20.1</strain>
    </source>
</reference>
<evidence type="ECO:0000313" key="3">
    <source>
        <dbReference type="EMBL" id="CCE34683.1"/>
    </source>
</evidence>
<accession>M1WGM8</accession>
<dbReference type="VEuPathDB" id="FungiDB:CPUR_08619"/>
<sequence>MDCKQPLSTSIESQIPWTYQKETLFVPREQSTSALPIESKILPPYLKQALPVPSTTPHSRHVHKQPPPCDRLQKQLQPVPQKQHLPTQPPQEQFLPTRQFDQACPPHAQRPAAFPLNAETSDDAVQEDINGIPDRSSDDSGEECFADALNGNESLVTTHQGSSEDSEEEEEDHTSSMTSTAVYLFDESPLTSSADDTAGKDSDIFQEGPLKENSVVSTKDLVVGGHAENEDLAASHEDACPEDTHIEEVVGPLGSNGFCPTELRKQENEEREILRGEFAPIAYTLSWEFAPAAQTPSSEVGSFLHHDKRLTPPAPKLPLAPMLPLTSIRTLTPMTPVALTTIVAFMIMTPVINFVRDFVVRYRLVERLVP</sequence>
<protein>
    <submittedName>
        <fullName evidence="3">Uncharacterized protein</fullName>
    </submittedName>
</protein>
<keyword evidence="4" id="KW-1185">Reference proteome</keyword>
<gene>
    <name evidence="3" type="ORF">CPUR_08619</name>
</gene>
<evidence type="ECO:0000256" key="2">
    <source>
        <dbReference type="SAM" id="Phobius"/>
    </source>
</evidence>
<name>M1WGM8_CLAP2</name>
<feature type="compositionally biased region" description="Low complexity" evidence="1">
    <location>
        <begin position="74"/>
        <end position="86"/>
    </location>
</feature>
<keyword evidence="2" id="KW-1133">Transmembrane helix</keyword>
<evidence type="ECO:0000256" key="1">
    <source>
        <dbReference type="SAM" id="MobiDB-lite"/>
    </source>
</evidence>
<dbReference type="PhylomeDB" id="M1WGM8"/>
<organism evidence="3 4">
    <name type="scientific">Claviceps purpurea (strain 20.1)</name>
    <name type="common">Ergot fungus</name>
    <name type="synonym">Sphacelia segetum</name>
    <dbReference type="NCBI Taxonomy" id="1111077"/>
    <lineage>
        <taxon>Eukaryota</taxon>
        <taxon>Fungi</taxon>
        <taxon>Dikarya</taxon>
        <taxon>Ascomycota</taxon>
        <taxon>Pezizomycotina</taxon>
        <taxon>Sordariomycetes</taxon>
        <taxon>Hypocreomycetidae</taxon>
        <taxon>Hypocreales</taxon>
        <taxon>Clavicipitaceae</taxon>
        <taxon>Claviceps</taxon>
    </lineage>
</organism>
<dbReference type="HOGENOM" id="CLU_733628_0_0_1"/>
<feature type="transmembrane region" description="Helical" evidence="2">
    <location>
        <begin position="334"/>
        <end position="355"/>
    </location>
</feature>
<proteinExistence type="predicted"/>
<keyword evidence="2" id="KW-0812">Transmembrane</keyword>
<dbReference type="Proteomes" id="UP000016801">
    <property type="component" value="Unassembled WGS sequence"/>
</dbReference>
<dbReference type="AlphaFoldDB" id="M1WGM8"/>
<comment type="caution">
    <text evidence="3">The sequence shown here is derived from an EMBL/GenBank/DDBJ whole genome shotgun (WGS) entry which is preliminary data.</text>
</comment>
<dbReference type="EMBL" id="CAGA01000103">
    <property type="protein sequence ID" value="CCE34683.1"/>
    <property type="molecule type" value="Genomic_DNA"/>
</dbReference>
<feature type="region of interest" description="Disordered" evidence="1">
    <location>
        <begin position="190"/>
        <end position="211"/>
    </location>
</feature>
<feature type="region of interest" description="Disordered" evidence="1">
    <location>
        <begin position="156"/>
        <end position="178"/>
    </location>
</feature>